<reference evidence="1 2" key="1">
    <citation type="submission" date="2020-04" db="EMBL/GenBank/DDBJ databases">
        <title>Perkinsus olseni comparative genomics.</title>
        <authorList>
            <person name="Bogema D.R."/>
        </authorList>
    </citation>
    <scope>NUCLEOTIDE SEQUENCE [LARGE SCALE GENOMIC DNA]</scope>
    <source>
        <strain evidence="1 2">ATCC PRA-207</strain>
    </source>
</reference>
<keyword evidence="2" id="KW-1185">Reference proteome</keyword>
<name>A0A7J6UPI7_PEROL</name>
<proteinExistence type="predicted"/>
<accession>A0A7J6UPI7</accession>
<dbReference type="AlphaFoldDB" id="A0A7J6UPI7"/>
<sequence length="101" mass="11256">PQLSKLFDWVDRMSAADAVKTTVMPPEYYIKAYERYASGKASSKRAGDLALCRWKGTEHLMSSLERFPRPPRYCTADGGNKLIEVSSAPLSNSTGITRLQN</sequence>
<dbReference type="Proteomes" id="UP000553632">
    <property type="component" value="Unassembled WGS sequence"/>
</dbReference>
<evidence type="ECO:0000313" key="2">
    <source>
        <dbReference type="Proteomes" id="UP000553632"/>
    </source>
</evidence>
<dbReference type="GO" id="GO:0016740">
    <property type="term" value="F:transferase activity"/>
    <property type="evidence" value="ECO:0007669"/>
    <property type="project" value="UniProtKB-KW"/>
</dbReference>
<organism evidence="1 2">
    <name type="scientific">Perkinsus olseni</name>
    <name type="common">Perkinsus atlanticus</name>
    <dbReference type="NCBI Taxonomy" id="32597"/>
    <lineage>
        <taxon>Eukaryota</taxon>
        <taxon>Sar</taxon>
        <taxon>Alveolata</taxon>
        <taxon>Perkinsozoa</taxon>
        <taxon>Perkinsea</taxon>
        <taxon>Perkinsida</taxon>
        <taxon>Perkinsidae</taxon>
        <taxon>Perkinsus</taxon>
    </lineage>
</organism>
<keyword evidence="1" id="KW-0808">Transferase</keyword>
<comment type="caution">
    <text evidence="1">The sequence shown here is derived from an EMBL/GenBank/DDBJ whole genome shotgun (WGS) entry which is preliminary data.</text>
</comment>
<gene>
    <name evidence="1" type="primary">GSTU1_1</name>
    <name evidence="1" type="ORF">FOZ63_003953</name>
</gene>
<protein>
    <submittedName>
        <fullName evidence="1">Glutathione S-transferase U1</fullName>
    </submittedName>
</protein>
<evidence type="ECO:0000313" key="1">
    <source>
        <dbReference type="EMBL" id="KAF4759163.1"/>
    </source>
</evidence>
<dbReference type="EMBL" id="JABANO010000509">
    <property type="protein sequence ID" value="KAF4759163.1"/>
    <property type="molecule type" value="Genomic_DNA"/>
</dbReference>
<feature type="non-terminal residue" evidence="1">
    <location>
        <position position="101"/>
    </location>
</feature>